<dbReference type="STRING" id="593750.Metfor_0570"/>
<dbReference type="InterPro" id="IPR024072">
    <property type="entry name" value="DHFR-like_dom_sf"/>
</dbReference>
<gene>
    <name evidence="5" type="ordered locus">Metfor_0570</name>
</gene>
<dbReference type="InParanoid" id="L0HE93"/>
<reference evidence="5 6" key="2">
    <citation type="journal article" date="2014" name="Genome Announc.">
        <title>Complete Genome Sequence of Methanoregula formicica SMSPT, a Mesophilic Hydrogenotrophic Methanogen Isolated from a Methanogenic Upflow Anaerobic Sludge Blanket Reactor.</title>
        <authorList>
            <person name="Yamamoto K."/>
            <person name="Tamaki H."/>
            <person name="Cadillo-Quiroz H."/>
            <person name="Imachi H."/>
            <person name="Kyrpides N."/>
            <person name="Woyke T."/>
            <person name="Goodwin L."/>
            <person name="Zinder S.H."/>
            <person name="Kamagata Y."/>
            <person name="Liu W.T."/>
        </authorList>
    </citation>
    <scope>NUCLEOTIDE SEQUENCE [LARGE SCALE GENOMIC DNA]</scope>
    <source>
        <strain evidence="6">DSM 22288 / NBRC 105244 / SMSP</strain>
    </source>
</reference>
<evidence type="ECO:0000259" key="4">
    <source>
        <dbReference type="Pfam" id="PF01872"/>
    </source>
</evidence>
<dbReference type="Gene3D" id="3.40.430.10">
    <property type="entry name" value="Dihydrofolate Reductase, subunit A"/>
    <property type="match status" value="1"/>
</dbReference>
<dbReference type="GO" id="GO:0009231">
    <property type="term" value="P:riboflavin biosynthetic process"/>
    <property type="evidence" value="ECO:0007669"/>
    <property type="project" value="InterPro"/>
</dbReference>
<dbReference type="PANTHER" id="PTHR38011:SF7">
    <property type="entry name" value="2,5-DIAMINO-6-RIBOSYLAMINO-4(3H)-PYRIMIDINONE 5'-PHOSPHATE REDUCTASE"/>
    <property type="match status" value="1"/>
</dbReference>
<dbReference type="SUPFAM" id="SSF53597">
    <property type="entry name" value="Dihydrofolate reductase-like"/>
    <property type="match status" value="1"/>
</dbReference>
<reference evidence="6" key="1">
    <citation type="submission" date="2011-12" db="EMBL/GenBank/DDBJ databases">
        <title>Complete sequence of Methanoregula formicicum SMSP.</title>
        <authorList>
            <person name="Lucas S."/>
            <person name="Han J."/>
            <person name="Lapidus A."/>
            <person name="Cheng J.-F."/>
            <person name="Goodwin L."/>
            <person name="Pitluck S."/>
            <person name="Peters L."/>
            <person name="Ovchinnikova G."/>
            <person name="Teshima H."/>
            <person name="Detter J.C."/>
            <person name="Han C."/>
            <person name="Tapia R."/>
            <person name="Land M."/>
            <person name="Hauser L."/>
            <person name="Kyrpides N."/>
            <person name="Ivanova N."/>
            <person name="Pagani I."/>
            <person name="Imachi H."/>
            <person name="Tamaki H."/>
            <person name="Sekiguchi Y."/>
            <person name="Kamagata Y."/>
            <person name="Cadillo-Quiroz H."/>
            <person name="Zinder S."/>
            <person name="Liu W.-T."/>
            <person name="Woyke T."/>
        </authorList>
    </citation>
    <scope>NUCLEOTIDE SEQUENCE [LARGE SCALE GENOMIC DNA]</scope>
    <source>
        <strain evidence="6">DSM 22288 / NBRC 105244 / SMSP</strain>
    </source>
</reference>
<keyword evidence="2" id="KW-0521">NADP</keyword>
<evidence type="ECO:0000313" key="5">
    <source>
        <dbReference type="EMBL" id="AGB01633.1"/>
    </source>
</evidence>
<evidence type="ECO:0000313" key="6">
    <source>
        <dbReference type="Proteomes" id="UP000010824"/>
    </source>
</evidence>
<dbReference type="Proteomes" id="UP000010824">
    <property type="component" value="Chromosome"/>
</dbReference>
<dbReference type="InterPro" id="IPR050765">
    <property type="entry name" value="Riboflavin_Biosynth_HTPR"/>
</dbReference>
<accession>L0HE93</accession>
<organism evidence="5 6">
    <name type="scientific">Methanoregula formicica (strain DSM 22288 / NBRC 105244 / SMSP)</name>
    <dbReference type="NCBI Taxonomy" id="593750"/>
    <lineage>
        <taxon>Archaea</taxon>
        <taxon>Methanobacteriati</taxon>
        <taxon>Methanobacteriota</taxon>
        <taxon>Stenosarchaea group</taxon>
        <taxon>Methanomicrobia</taxon>
        <taxon>Methanomicrobiales</taxon>
        <taxon>Methanoregulaceae</taxon>
        <taxon>Methanoregula</taxon>
    </lineage>
</organism>
<keyword evidence="6" id="KW-1185">Reference proteome</keyword>
<proteinExistence type="predicted"/>
<evidence type="ECO:0000256" key="2">
    <source>
        <dbReference type="ARBA" id="ARBA00022857"/>
    </source>
</evidence>
<dbReference type="HOGENOM" id="CLU_073038_2_0_2"/>
<dbReference type="OrthoDB" id="68340at2157"/>
<keyword evidence="3" id="KW-0560">Oxidoreductase</keyword>
<dbReference type="EMBL" id="CP003167">
    <property type="protein sequence ID" value="AGB01633.1"/>
    <property type="molecule type" value="Genomic_DNA"/>
</dbReference>
<dbReference type="AlphaFoldDB" id="L0HE93"/>
<evidence type="ECO:0000256" key="3">
    <source>
        <dbReference type="ARBA" id="ARBA00023002"/>
    </source>
</evidence>
<dbReference type="RefSeq" id="WP_015284597.1">
    <property type="nucleotide sequence ID" value="NC_019943.1"/>
</dbReference>
<dbReference type="PANTHER" id="PTHR38011">
    <property type="entry name" value="DIHYDROFOLATE REDUCTASE FAMILY PROTEIN (AFU_ORTHOLOGUE AFUA_8G06820)"/>
    <property type="match status" value="1"/>
</dbReference>
<dbReference type="KEGG" id="mfo:Metfor_0570"/>
<comment type="pathway">
    <text evidence="1">Cofactor biosynthesis; riboflavin biosynthesis.</text>
</comment>
<dbReference type="InterPro" id="IPR002734">
    <property type="entry name" value="RibDG_C"/>
</dbReference>
<evidence type="ECO:0000256" key="1">
    <source>
        <dbReference type="ARBA" id="ARBA00005104"/>
    </source>
</evidence>
<dbReference type="eggNOG" id="arCOG01489">
    <property type="taxonomic scope" value="Archaea"/>
</dbReference>
<name>L0HE93_METFS</name>
<protein>
    <submittedName>
        <fullName evidence="5">Pyrimidine reductase, riboflavin biosynthesis</fullName>
    </submittedName>
</protein>
<dbReference type="Pfam" id="PF01872">
    <property type="entry name" value="RibD_C"/>
    <property type="match status" value="1"/>
</dbReference>
<dbReference type="GO" id="GO:0008703">
    <property type="term" value="F:5-amino-6-(5-phosphoribosylamino)uracil reductase activity"/>
    <property type="evidence" value="ECO:0007669"/>
    <property type="project" value="InterPro"/>
</dbReference>
<sequence>MKPRVIIHTAMSLDGRITNFPADLELYYSLAAQWNPDAILFGSGTVLAAVRDNPALAVPPEHEEMFTPPAGQPDPRPLLVIADSRGQVRCWDAIRKWPYMRDVLAICSRATPKEYQNYLKERHIGTIITGGERVDMREALEALNREHGVKTLRIDSGGTLNSVLLHAGLVDEVSVLIHPVIAGGKAVPTLCDPGQAGITGLQIHLVHKSTEVLKDGIVWSQYAVDGAEPVPVQ</sequence>
<feature type="domain" description="Bacterial bifunctional deaminase-reductase C-terminal" evidence="4">
    <location>
        <begin position="3"/>
        <end position="217"/>
    </location>
</feature>
<dbReference type="GeneID" id="14309243"/>